<organism evidence="1">
    <name type="scientific">hydrothermal vent metagenome</name>
    <dbReference type="NCBI Taxonomy" id="652676"/>
    <lineage>
        <taxon>unclassified sequences</taxon>
        <taxon>metagenomes</taxon>
        <taxon>ecological metagenomes</taxon>
    </lineage>
</organism>
<sequence length="40" mass="4578">MDSKKNIIAPTIKNNFKHPKIASFRIIPNVLSVKKSEKIK</sequence>
<evidence type="ECO:0000313" key="1">
    <source>
        <dbReference type="EMBL" id="CUV08270.1"/>
    </source>
</evidence>
<protein>
    <submittedName>
        <fullName evidence="1">Uncharacterized protein</fullName>
    </submittedName>
</protein>
<dbReference type="AlphaFoldDB" id="A0A160VCX1"/>
<proteinExistence type="predicted"/>
<reference evidence="1" key="1">
    <citation type="submission" date="2015-10" db="EMBL/GenBank/DDBJ databases">
        <authorList>
            <person name="Gilbert D.G."/>
        </authorList>
    </citation>
    <scope>NUCLEOTIDE SEQUENCE</scope>
</reference>
<name>A0A160VCX1_9ZZZZ</name>
<gene>
    <name evidence="1" type="ORF">MGWOODY_Mmi331</name>
</gene>
<dbReference type="EMBL" id="FAXC01000039">
    <property type="protein sequence ID" value="CUV08270.1"/>
    <property type="molecule type" value="Genomic_DNA"/>
</dbReference>
<accession>A0A160VCX1</accession>